<name>A0AA35WVZ2_GEOBA</name>
<evidence type="ECO:0000313" key="1">
    <source>
        <dbReference type="EMBL" id="CAI8028602.1"/>
    </source>
</evidence>
<evidence type="ECO:0000313" key="2">
    <source>
        <dbReference type="Proteomes" id="UP001174909"/>
    </source>
</evidence>
<sequence>MSTRLRCTALASLWRKKLHPNEFLASHWRKRLYSSDSGSAGVRGVRLWRAVAFTAVVGGTSYGVSAVRGEENRKRWMRRYWAYRKEKGLAAEVSLNLRPLDTALIHWIHMYDLLVSVSLR</sequence>
<protein>
    <submittedName>
        <fullName evidence="1">Uncharacterized protein</fullName>
    </submittedName>
</protein>
<gene>
    <name evidence="1" type="ORF">GBAR_LOCUS16300</name>
</gene>
<reference evidence="1" key="1">
    <citation type="submission" date="2023-03" db="EMBL/GenBank/DDBJ databases">
        <authorList>
            <person name="Steffen K."/>
            <person name="Cardenas P."/>
        </authorList>
    </citation>
    <scope>NUCLEOTIDE SEQUENCE</scope>
</reference>
<comment type="caution">
    <text evidence="1">The sequence shown here is derived from an EMBL/GenBank/DDBJ whole genome shotgun (WGS) entry which is preliminary data.</text>
</comment>
<dbReference type="EMBL" id="CASHTH010002350">
    <property type="protein sequence ID" value="CAI8028602.1"/>
    <property type="molecule type" value="Genomic_DNA"/>
</dbReference>
<keyword evidence="2" id="KW-1185">Reference proteome</keyword>
<proteinExistence type="predicted"/>
<dbReference type="AlphaFoldDB" id="A0AA35WVZ2"/>
<dbReference type="Proteomes" id="UP001174909">
    <property type="component" value="Unassembled WGS sequence"/>
</dbReference>
<organism evidence="1 2">
    <name type="scientific">Geodia barretti</name>
    <name type="common">Barrett's horny sponge</name>
    <dbReference type="NCBI Taxonomy" id="519541"/>
    <lineage>
        <taxon>Eukaryota</taxon>
        <taxon>Metazoa</taxon>
        <taxon>Porifera</taxon>
        <taxon>Demospongiae</taxon>
        <taxon>Heteroscleromorpha</taxon>
        <taxon>Tetractinellida</taxon>
        <taxon>Astrophorina</taxon>
        <taxon>Geodiidae</taxon>
        <taxon>Geodia</taxon>
    </lineage>
</organism>
<accession>A0AA35WVZ2</accession>